<dbReference type="Proteomes" id="UP000625631">
    <property type="component" value="Unassembled WGS sequence"/>
</dbReference>
<keyword evidence="2" id="KW-1185">Reference proteome</keyword>
<protein>
    <submittedName>
        <fullName evidence="1">Uncharacterized protein</fullName>
    </submittedName>
</protein>
<evidence type="ECO:0000313" key="2">
    <source>
        <dbReference type="Proteomes" id="UP000625631"/>
    </source>
</evidence>
<sequence>MAPVVLPVQELPFELLTTREIWWRNPPQRDKIQASANRFIGFRGVAAAVDYYSWHSEKPTLLYRKNQTDTVWVSIPLVLPDYASHFNFGTLNWDDDDIGDLEVDTCNLDHRGEAEVLVTIRQSHYGSGGGQSRTAVNLIDVSGKPRLLLVALVEAGDSWHGPGDSQESGSSDAHRRIGLKRELLVSRIVADQYGSPSLLTPLKPGRYRYQGGRLVWVGR</sequence>
<dbReference type="RefSeq" id="WP_198075096.1">
    <property type="nucleotide sequence ID" value="NZ_JAEDAE010000003.1"/>
</dbReference>
<proteinExistence type="predicted"/>
<organism evidence="1 2">
    <name type="scientific">Hymenobacter negativus</name>
    <dbReference type="NCBI Taxonomy" id="2795026"/>
    <lineage>
        <taxon>Bacteria</taxon>
        <taxon>Pseudomonadati</taxon>
        <taxon>Bacteroidota</taxon>
        <taxon>Cytophagia</taxon>
        <taxon>Cytophagales</taxon>
        <taxon>Hymenobacteraceae</taxon>
        <taxon>Hymenobacter</taxon>
    </lineage>
</organism>
<evidence type="ECO:0000313" key="1">
    <source>
        <dbReference type="EMBL" id="MBH8558002.1"/>
    </source>
</evidence>
<gene>
    <name evidence="1" type="ORF">I7X13_08090</name>
</gene>
<name>A0ABS0Q5Z3_9BACT</name>
<comment type="caution">
    <text evidence="1">The sequence shown here is derived from an EMBL/GenBank/DDBJ whole genome shotgun (WGS) entry which is preliminary data.</text>
</comment>
<dbReference type="EMBL" id="JAEDAE010000003">
    <property type="protein sequence ID" value="MBH8558002.1"/>
    <property type="molecule type" value="Genomic_DNA"/>
</dbReference>
<reference evidence="1 2" key="1">
    <citation type="submission" date="2020-12" db="EMBL/GenBank/DDBJ databases">
        <title>Hymenobacter sp.</title>
        <authorList>
            <person name="Kim M.K."/>
        </authorList>
    </citation>
    <scope>NUCLEOTIDE SEQUENCE [LARGE SCALE GENOMIC DNA]</scope>
    <source>
        <strain evidence="1 2">BT442</strain>
    </source>
</reference>
<accession>A0ABS0Q5Z3</accession>